<feature type="compositionally biased region" description="Basic residues" evidence="2">
    <location>
        <begin position="700"/>
        <end position="710"/>
    </location>
</feature>
<dbReference type="GO" id="GO:0005929">
    <property type="term" value="C:cilium"/>
    <property type="evidence" value="ECO:0000318"/>
    <property type="project" value="GO_Central"/>
</dbReference>
<dbReference type="RefSeq" id="XP_002639955.1">
    <property type="nucleotide sequence ID" value="XM_002639909.1"/>
</dbReference>
<dbReference type="Proteomes" id="UP000008549">
    <property type="component" value="Unassembled WGS sequence"/>
</dbReference>
<proteinExistence type="predicted"/>
<feature type="compositionally biased region" description="Basic and acidic residues" evidence="2">
    <location>
        <begin position="194"/>
        <end position="234"/>
    </location>
</feature>
<name>A8XBS0_CAEBR</name>
<reference evidence="3 4" key="1">
    <citation type="journal article" date="2003" name="PLoS Biol.">
        <title>The genome sequence of Caenorhabditis briggsae: a platform for comparative genomics.</title>
        <authorList>
            <person name="Stein L.D."/>
            <person name="Bao Z."/>
            <person name="Blasiar D."/>
            <person name="Blumenthal T."/>
            <person name="Brent M.R."/>
            <person name="Chen N."/>
            <person name="Chinwalla A."/>
            <person name="Clarke L."/>
            <person name="Clee C."/>
            <person name="Coghlan A."/>
            <person name="Coulson A."/>
            <person name="D'Eustachio P."/>
            <person name="Fitch D.H."/>
            <person name="Fulton L.A."/>
            <person name="Fulton R.E."/>
            <person name="Griffiths-Jones S."/>
            <person name="Harris T.W."/>
            <person name="Hillier L.W."/>
            <person name="Kamath R."/>
            <person name="Kuwabara P.E."/>
            <person name="Mardis E.R."/>
            <person name="Marra M.A."/>
            <person name="Miner T.L."/>
            <person name="Minx P."/>
            <person name="Mullikin J.C."/>
            <person name="Plumb R.W."/>
            <person name="Rogers J."/>
            <person name="Schein J.E."/>
            <person name="Sohrmann M."/>
            <person name="Spieth J."/>
            <person name="Stajich J.E."/>
            <person name="Wei C."/>
            <person name="Willey D."/>
            <person name="Wilson R.K."/>
            <person name="Durbin R."/>
            <person name="Waterston R.H."/>
        </authorList>
    </citation>
    <scope>NUCLEOTIDE SEQUENCE [LARGE SCALE GENOMIC DNA]</scope>
    <source>
        <strain evidence="3 4">AF16</strain>
    </source>
</reference>
<dbReference type="STRING" id="6238.A8XBS0"/>
<keyword evidence="4" id="KW-1185">Reference proteome</keyword>
<accession>A8XBS0</accession>
<organism evidence="3 4">
    <name type="scientific">Caenorhabditis briggsae</name>
    <dbReference type="NCBI Taxonomy" id="6238"/>
    <lineage>
        <taxon>Eukaryota</taxon>
        <taxon>Metazoa</taxon>
        <taxon>Ecdysozoa</taxon>
        <taxon>Nematoda</taxon>
        <taxon>Chromadorea</taxon>
        <taxon>Rhabditida</taxon>
        <taxon>Rhabditina</taxon>
        <taxon>Rhabditomorpha</taxon>
        <taxon>Rhabditoidea</taxon>
        <taxon>Rhabditidae</taxon>
        <taxon>Peloderinae</taxon>
        <taxon>Caenorhabditis</taxon>
    </lineage>
</organism>
<dbReference type="CTD" id="8581949"/>
<dbReference type="InParanoid" id="A8XBS0"/>
<reference evidence="3 4" key="2">
    <citation type="journal article" date="2011" name="PLoS Genet.">
        <title>Caenorhabditis briggsae recombinant inbred line genotypes reveal inter-strain incompatibility and the evolution of recombination.</title>
        <authorList>
            <person name="Ross J.A."/>
            <person name="Koboldt D.C."/>
            <person name="Staisch J.E."/>
            <person name="Chamberlin H.M."/>
            <person name="Gupta B.P."/>
            <person name="Miller R.D."/>
            <person name="Baird S.E."/>
            <person name="Haag E.S."/>
        </authorList>
    </citation>
    <scope>NUCLEOTIDE SEQUENCE [LARGE SCALE GENOMIC DNA]</scope>
    <source>
        <strain evidence="3 4">AF16</strain>
    </source>
</reference>
<feature type="non-terminal residue" evidence="3">
    <location>
        <position position="729"/>
    </location>
</feature>
<dbReference type="PANTHER" id="PTHR21974">
    <property type="entry name" value="RE15880P"/>
    <property type="match status" value="1"/>
</dbReference>
<dbReference type="eggNOG" id="ENOG502RPFP">
    <property type="taxonomic scope" value="Eukaryota"/>
</dbReference>
<sequence length="729" mass="83785">MQEKKYKEAALFYEPIVNRKYDGGILEIPAMVLANLVVCYIMTNQTDEAESILKTVENAEENALMSNPNEKYFHNSIISLVIGSLYCSKGNFEFGMSRVVKALEPPEKKLGVDTWYYAKRCIVAAIEMMAKNILVMRDSVVMEVIQFLSSCEIPGRNIYTVPDDLFEQAAESKVNFGLIFLLFGSQNMGSSPSKRSDAVEDIRKEKPGPVEKWAEHVDRSKPADDLDSKDEIPKKGGGKRQAKVVPTSDPVVPKGGKLKLTEGVVQDYINIEKAINRLERKNVLKKFESQTIYADNLKNTVEQLEAVLKELKKQTERERTDLKNIEQPSVRDFLKQQGQWDDRYLKEKSEYEDAMVRQETVQKELNIARVNYDNAVKIQEIYKQQTDNLNGLYEEQDKMLEAIFGTDYASEKENVLEGEVDDMVDWQQRVSLAMFKWANGRVLLVHALTQLTFGINRWQDVQKIEKENERGRYFAAAEARNNFVAAAQNVQSCRMYLNKVDFPYGTEKEIALLEDTVNKAFRTVDNDSEMKKALKVFQETQQKVASLIQWFDKVINDTIRKDLDQANNELIKKQKALREERLTLMKKLAKAQLDVDMKIEYDDVADDELERELKELERQALRDVEKLKEADVQGILDLSKQGGSVVTPLNKLAPLPSKDALFGDVKQKLDEYDETRKQFERRNNLQREKQAMALQEKLKLRQQKNRRNRKERRDSIGASAVDTTGSTGK</sequence>
<dbReference type="AlphaFoldDB" id="A8XBS0"/>
<dbReference type="PANTHER" id="PTHR21974:SF2">
    <property type="entry name" value="RE15880P"/>
    <property type="match status" value="1"/>
</dbReference>
<feature type="region of interest" description="Disordered" evidence="2">
    <location>
        <begin position="700"/>
        <end position="729"/>
    </location>
</feature>
<dbReference type="OMA" id="GINRWQD"/>
<evidence type="ECO:0000313" key="5">
    <source>
        <dbReference type="WormBase" id="CBG10775"/>
    </source>
</evidence>
<dbReference type="FunCoup" id="A8XBS0">
    <property type="interactions" value="3"/>
</dbReference>
<dbReference type="EMBL" id="HE600915">
    <property type="protein sequence ID" value="CAP30086.1"/>
    <property type="molecule type" value="Genomic_DNA"/>
</dbReference>
<dbReference type="GeneID" id="8581949"/>
<feature type="region of interest" description="Disordered" evidence="2">
    <location>
        <begin position="188"/>
        <end position="250"/>
    </location>
</feature>
<evidence type="ECO:0000313" key="3">
    <source>
        <dbReference type="EMBL" id="CAP30086.1"/>
    </source>
</evidence>
<evidence type="ECO:0000256" key="1">
    <source>
        <dbReference type="SAM" id="Coils"/>
    </source>
</evidence>
<gene>
    <name evidence="5" type="primary">cil-7</name>
    <name evidence="3 5" type="ORF">CBG10775</name>
    <name evidence="3" type="ORF">CBG_10775</name>
</gene>
<dbReference type="KEGG" id="cbr:CBG_10775"/>
<feature type="coiled-coil region" evidence="1">
    <location>
        <begin position="556"/>
        <end position="633"/>
    </location>
</feature>
<keyword evidence="1" id="KW-0175">Coiled coil</keyword>
<evidence type="ECO:0000256" key="2">
    <source>
        <dbReference type="SAM" id="MobiDB-lite"/>
    </source>
</evidence>
<dbReference type="HOGENOM" id="CLU_022923_0_0_1"/>
<evidence type="ECO:0000313" key="4">
    <source>
        <dbReference type="Proteomes" id="UP000008549"/>
    </source>
</evidence>
<dbReference type="WormBase" id="CBG10775">
    <property type="protein sequence ID" value="CBP48384"/>
    <property type="gene ID" value="WBGene00032054"/>
    <property type="gene designation" value="Cbr-cil-7"/>
</dbReference>
<protein>
    <submittedName>
        <fullName evidence="3">Protein CBG10775</fullName>
    </submittedName>
</protein>
<feature type="coiled-coil region" evidence="1">
    <location>
        <begin position="294"/>
        <end position="321"/>
    </location>
</feature>